<protein>
    <submittedName>
        <fullName evidence="3">DUF4825 domain-containing protein</fullName>
    </submittedName>
</protein>
<keyword evidence="1" id="KW-0812">Transmembrane</keyword>
<dbReference type="EMBL" id="CP033905">
    <property type="protein sequence ID" value="AZR07043.1"/>
    <property type="molecule type" value="Genomic_DNA"/>
</dbReference>
<feature type="domain" description="DUF4825" evidence="2">
    <location>
        <begin position="57"/>
        <end position="132"/>
    </location>
</feature>
<evidence type="ECO:0000313" key="3">
    <source>
        <dbReference type="EMBL" id="AZR07043.1"/>
    </source>
</evidence>
<organism evidence="3 4">
    <name type="scientific">Trueperella pyogenes</name>
    <dbReference type="NCBI Taxonomy" id="1661"/>
    <lineage>
        <taxon>Bacteria</taxon>
        <taxon>Bacillati</taxon>
        <taxon>Actinomycetota</taxon>
        <taxon>Actinomycetes</taxon>
        <taxon>Actinomycetales</taxon>
        <taxon>Actinomycetaceae</taxon>
        <taxon>Trueperella</taxon>
    </lineage>
</organism>
<gene>
    <name evidence="3" type="ORF">EBQ10_06860</name>
</gene>
<accession>A0A3Q9GMM6</accession>
<evidence type="ECO:0000259" key="2">
    <source>
        <dbReference type="Pfam" id="PF16107"/>
    </source>
</evidence>
<name>A0A3Q9GMM6_9ACTO</name>
<feature type="transmembrane region" description="Helical" evidence="1">
    <location>
        <begin position="12"/>
        <end position="31"/>
    </location>
</feature>
<dbReference type="Proteomes" id="UP000275951">
    <property type="component" value="Chromosome"/>
</dbReference>
<dbReference type="InterPro" id="IPR032250">
    <property type="entry name" value="DUF4825"/>
</dbReference>
<evidence type="ECO:0000313" key="4">
    <source>
        <dbReference type="Proteomes" id="UP000275951"/>
    </source>
</evidence>
<sequence length="178" mass="19714">MTTLTPRQNIFVQVLISISLALIVIVGFTWIRFYGVEDVADEEDQASYHTHDINVIKEHRKPYVGDNSNTVQTLYALPLASRINRIEIHDTSVVVNLNDGDTADERENVLYSSLAFMAAIDNASLLTYLTPNGSYIVERTALEERFGTPLSAMLDSPDSWQGARALIPVEASSLVIGD</sequence>
<reference evidence="3 4" key="1">
    <citation type="submission" date="2018-11" db="EMBL/GenBank/DDBJ databases">
        <title>Multidrug-resistant genes are associated with an 42-kb island TGI1 carrying a complex class 1 integron in a Trueperella pyogenes.</title>
        <authorList>
            <person name="Dong W."/>
        </authorList>
    </citation>
    <scope>NUCLEOTIDE SEQUENCE [LARGE SCALE GENOMIC DNA]</scope>
    <source>
        <strain evidence="3 4">TP4</strain>
    </source>
</reference>
<dbReference type="Pfam" id="PF16107">
    <property type="entry name" value="DUF4825"/>
    <property type="match status" value="1"/>
</dbReference>
<proteinExistence type="predicted"/>
<dbReference type="AlphaFoldDB" id="A0A3Q9GMM6"/>
<evidence type="ECO:0000256" key="1">
    <source>
        <dbReference type="SAM" id="Phobius"/>
    </source>
</evidence>
<keyword evidence="1" id="KW-1133">Transmembrane helix</keyword>
<keyword evidence="1" id="KW-0472">Membrane</keyword>